<dbReference type="InterPro" id="IPR036179">
    <property type="entry name" value="Ig-like_dom_sf"/>
</dbReference>
<dbReference type="GO" id="GO:0005886">
    <property type="term" value="C:plasma membrane"/>
    <property type="evidence" value="ECO:0007669"/>
    <property type="project" value="TreeGrafter"/>
</dbReference>
<evidence type="ECO:0000256" key="1">
    <source>
        <dbReference type="ARBA" id="ARBA00022729"/>
    </source>
</evidence>
<dbReference type="InterPro" id="IPR013783">
    <property type="entry name" value="Ig-like_fold"/>
</dbReference>
<sequence>MSLAQLSKNSVQQTPTALIKHAGEEVLMSCKHSNTDFFMIQWYKQSLLGYMYVSPTLEDGAGVKIEGSAKKDETCTLTIEDLRLNSSAVYFCAARYTQCYISLILSTKTSSSNNITAFSLSHLEQASVTNVGLPSHPNQIIGGFLYSYSYWDTCLEKVNFLRKLETAH</sequence>
<dbReference type="PANTHER" id="PTHR23268:SF102">
    <property type="entry name" value="IMMUNOGLOBULIN V-SET DOMAIN-CONTAINING PROTEIN"/>
    <property type="match status" value="1"/>
</dbReference>
<evidence type="ECO:0000313" key="5">
    <source>
        <dbReference type="Proteomes" id="UP000472265"/>
    </source>
</evidence>
<dbReference type="InterPro" id="IPR013106">
    <property type="entry name" value="Ig_V-set"/>
</dbReference>
<dbReference type="SUPFAM" id="SSF48726">
    <property type="entry name" value="Immunoglobulin"/>
    <property type="match status" value="1"/>
</dbReference>
<reference evidence="4" key="2">
    <citation type="submission" date="2025-08" db="UniProtKB">
        <authorList>
            <consortium name="Ensembl"/>
        </authorList>
    </citation>
    <scope>IDENTIFICATION</scope>
</reference>
<dbReference type="Pfam" id="PF07686">
    <property type="entry name" value="V-set"/>
    <property type="match status" value="1"/>
</dbReference>
<dbReference type="InterPro" id="IPR003599">
    <property type="entry name" value="Ig_sub"/>
</dbReference>
<dbReference type="AlphaFoldDB" id="A0A671XFF7"/>
<dbReference type="Proteomes" id="UP000472265">
    <property type="component" value="Chromosome 16"/>
</dbReference>
<dbReference type="CDD" id="cd00099">
    <property type="entry name" value="IgV"/>
    <property type="match status" value="1"/>
</dbReference>
<dbReference type="InterPro" id="IPR050413">
    <property type="entry name" value="TCR_beta_variable"/>
</dbReference>
<dbReference type="GO" id="GO:0002376">
    <property type="term" value="P:immune system process"/>
    <property type="evidence" value="ECO:0007669"/>
    <property type="project" value="UniProtKB-KW"/>
</dbReference>
<accession>A0A671XFF7</accession>
<evidence type="ECO:0000256" key="2">
    <source>
        <dbReference type="ARBA" id="ARBA00022859"/>
    </source>
</evidence>
<evidence type="ECO:0000313" key="4">
    <source>
        <dbReference type="Ensembl" id="ENSSAUP00010049849.1"/>
    </source>
</evidence>
<dbReference type="PANTHER" id="PTHR23268">
    <property type="entry name" value="T-CELL RECEPTOR BETA CHAIN"/>
    <property type="match status" value="1"/>
</dbReference>
<reference evidence="4" key="1">
    <citation type="submission" date="2021-04" db="EMBL/GenBank/DDBJ databases">
        <authorList>
            <consortium name="Wellcome Sanger Institute Data Sharing"/>
        </authorList>
    </citation>
    <scope>NUCLEOTIDE SEQUENCE [LARGE SCALE GENOMIC DNA]</scope>
</reference>
<dbReference type="Gene3D" id="2.60.40.10">
    <property type="entry name" value="Immunoglobulins"/>
    <property type="match status" value="1"/>
</dbReference>
<dbReference type="PROSITE" id="PS50835">
    <property type="entry name" value="IG_LIKE"/>
    <property type="match status" value="1"/>
</dbReference>
<keyword evidence="1" id="KW-0732">Signal</keyword>
<dbReference type="InParanoid" id="A0A671XFF7"/>
<keyword evidence="2" id="KW-0391">Immunity</keyword>
<protein>
    <recommendedName>
        <fullName evidence="3">Ig-like domain-containing protein</fullName>
    </recommendedName>
</protein>
<reference evidence="4" key="3">
    <citation type="submission" date="2025-09" db="UniProtKB">
        <authorList>
            <consortium name="Ensembl"/>
        </authorList>
    </citation>
    <scope>IDENTIFICATION</scope>
</reference>
<keyword evidence="5" id="KW-1185">Reference proteome</keyword>
<organism evidence="4 5">
    <name type="scientific">Sparus aurata</name>
    <name type="common">Gilthead sea bream</name>
    <dbReference type="NCBI Taxonomy" id="8175"/>
    <lineage>
        <taxon>Eukaryota</taxon>
        <taxon>Metazoa</taxon>
        <taxon>Chordata</taxon>
        <taxon>Craniata</taxon>
        <taxon>Vertebrata</taxon>
        <taxon>Euteleostomi</taxon>
        <taxon>Actinopterygii</taxon>
        <taxon>Neopterygii</taxon>
        <taxon>Teleostei</taxon>
        <taxon>Neoteleostei</taxon>
        <taxon>Acanthomorphata</taxon>
        <taxon>Eupercaria</taxon>
        <taxon>Spariformes</taxon>
        <taxon>Sparidae</taxon>
        <taxon>Sparus</taxon>
    </lineage>
</organism>
<evidence type="ECO:0000259" key="3">
    <source>
        <dbReference type="PROSITE" id="PS50835"/>
    </source>
</evidence>
<dbReference type="GO" id="GO:0007166">
    <property type="term" value="P:cell surface receptor signaling pathway"/>
    <property type="evidence" value="ECO:0007669"/>
    <property type="project" value="TreeGrafter"/>
</dbReference>
<dbReference type="GeneTree" id="ENSGT01140000282817"/>
<proteinExistence type="predicted"/>
<dbReference type="InterPro" id="IPR007110">
    <property type="entry name" value="Ig-like_dom"/>
</dbReference>
<feature type="domain" description="Ig-like" evidence="3">
    <location>
        <begin position="9"/>
        <end position="116"/>
    </location>
</feature>
<dbReference type="Ensembl" id="ENSSAUT00010052445.1">
    <property type="protein sequence ID" value="ENSSAUP00010049849.1"/>
    <property type="gene ID" value="ENSSAUG00010020806.1"/>
</dbReference>
<dbReference type="SMART" id="SM00409">
    <property type="entry name" value="IG"/>
    <property type="match status" value="1"/>
</dbReference>
<name>A0A671XFF7_SPAAU</name>